<proteinExistence type="predicted"/>
<reference evidence="1" key="2">
    <citation type="submission" date="2021-04" db="EMBL/GenBank/DDBJ databases">
        <authorList>
            <person name="Gilroy R."/>
        </authorList>
    </citation>
    <scope>NUCLEOTIDE SEQUENCE</scope>
    <source>
        <strain evidence="1">CHK192-8294</strain>
    </source>
</reference>
<dbReference type="EMBL" id="DWXO01000101">
    <property type="protein sequence ID" value="HJB81454.1"/>
    <property type="molecule type" value="Genomic_DNA"/>
</dbReference>
<protein>
    <submittedName>
        <fullName evidence="1">Uncharacterized protein</fullName>
    </submittedName>
</protein>
<comment type="caution">
    <text evidence="1">The sequence shown here is derived from an EMBL/GenBank/DDBJ whole genome shotgun (WGS) entry which is preliminary data.</text>
</comment>
<organism evidence="1 2">
    <name type="scientific">Candidatus Flavonifractor intestinigallinarum</name>
    <dbReference type="NCBI Taxonomy" id="2838586"/>
    <lineage>
        <taxon>Bacteria</taxon>
        <taxon>Bacillati</taxon>
        <taxon>Bacillota</taxon>
        <taxon>Clostridia</taxon>
        <taxon>Eubacteriales</taxon>
        <taxon>Oscillospiraceae</taxon>
        <taxon>Flavonifractor</taxon>
    </lineage>
</organism>
<gene>
    <name evidence="1" type="ORF">H9712_10765</name>
</gene>
<dbReference type="AlphaFoldDB" id="A0A9D2SC70"/>
<dbReference type="Proteomes" id="UP000823921">
    <property type="component" value="Unassembled WGS sequence"/>
</dbReference>
<evidence type="ECO:0000313" key="1">
    <source>
        <dbReference type="EMBL" id="HJB81454.1"/>
    </source>
</evidence>
<reference evidence="1" key="1">
    <citation type="journal article" date="2021" name="PeerJ">
        <title>Extensive microbial diversity within the chicken gut microbiome revealed by metagenomics and culture.</title>
        <authorList>
            <person name="Gilroy R."/>
            <person name="Ravi A."/>
            <person name="Getino M."/>
            <person name="Pursley I."/>
            <person name="Horton D.L."/>
            <person name="Alikhan N.F."/>
            <person name="Baker D."/>
            <person name="Gharbi K."/>
            <person name="Hall N."/>
            <person name="Watson M."/>
            <person name="Adriaenssens E.M."/>
            <person name="Foster-Nyarko E."/>
            <person name="Jarju S."/>
            <person name="Secka A."/>
            <person name="Antonio M."/>
            <person name="Oren A."/>
            <person name="Chaudhuri R.R."/>
            <person name="La Ragione R."/>
            <person name="Hildebrand F."/>
            <person name="Pallen M.J."/>
        </authorList>
    </citation>
    <scope>NUCLEOTIDE SEQUENCE</scope>
    <source>
        <strain evidence="1">CHK192-8294</strain>
    </source>
</reference>
<accession>A0A9D2SC70</accession>
<evidence type="ECO:0000313" key="2">
    <source>
        <dbReference type="Proteomes" id="UP000823921"/>
    </source>
</evidence>
<name>A0A9D2SC70_9FIRM</name>
<sequence>MVKMGADADSAIEVEGSPFAEETNLWDIPEVYDYDCGYMFIAAHTHMYGDWEYDAAQHWKACECGEVTGTAAHTASGWITVTPATETTEGLRHKVCTVCGYEMESETIPALVVIRGVDAGGIQLTLTNRTAGTCLAALYDSSGRMLTAGFLNVAANAGDISLSFPAFEGDPATVKFFFLDESFAPIYRCTTRDYASE</sequence>